<evidence type="ECO:0000313" key="1">
    <source>
        <dbReference type="EMBL" id="ARU63445.1"/>
    </source>
</evidence>
<sequence length="154" mass="17842">MARVTCEVEIDAPVEAVWRVMQDPTRRGEWDFRITGGRFTKDGLPTKGAQFVTAGRLLLPYSFEMEYLTVTPYRQTVVKLLRAHGVPVAGGAGSWTYLRDGDGTVVRTAFRFELKQPWRFLFDPWLMQPVMYLVTRWSLWKLKRLMESKKVPLA</sequence>
<organism evidence="1 2">
    <name type="scientific">Tumebacillus avium</name>
    <dbReference type="NCBI Taxonomy" id="1903704"/>
    <lineage>
        <taxon>Bacteria</taxon>
        <taxon>Bacillati</taxon>
        <taxon>Bacillota</taxon>
        <taxon>Bacilli</taxon>
        <taxon>Bacillales</taxon>
        <taxon>Alicyclobacillaceae</taxon>
        <taxon>Tumebacillus</taxon>
    </lineage>
</organism>
<dbReference type="InterPro" id="IPR023393">
    <property type="entry name" value="START-like_dom_sf"/>
</dbReference>
<name>A0A1Y0IVD9_9BACL</name>
<evidence type="ECO:0008006" key="3">
    <source>
        <dbReference type="Google" id="ProtNLM"/>
    </source>
</evidence>
<dbReference type="AlphaFoldDB" id="A0A1Y0IVD9"/>
<keyword evidence="2" id="KW-1185">Reference proteome</keyword>
<protein>
    <recommendedName>
        <fullName evidence="3">Polyketide cyclase</fullName>
    </recommendedName>
</protein>
<dbReference type="EMBL" id="CP021434">
    <property type="protein sequence ID" value="ARU63445.1"/>
    <property type="molecule type" value="Genomic_DNA"/>
</dbReference>
<dbReference type="Proteomes" id="UP000195437">
    <property type="component" value="Chromosome"/>
</dbReference>
<evidence type="ECO:0000313" key="2">
    <source>
        <dbReference type="Proteomes" id="UP000195437"/>
    </source>
</evidence>
<dbReference type="KEGG" id="tum:CBW65_22435"/>
<gene>
    <name evidence="1" type="ORF">CBW65_22435</name>
</gene>
<proteinExistence type="predicted"/>
<dbReference type="RefSeq" id="WP_087458789.1">
    <property type="nucleotide sequence ID" value="NZ_CP021434.1"/>
</dbReference>
<accession>A0A1Y0IVD9</accession>
<dbReference type="Gene3D" id="3.30.530.20">
    <property type="match status" value="1"/>
</dbReference>
<dbReference type="CDD" id="cd07812">
    <property type="entry name" value="SRPBCC"/>
    <property type="match status" value="1"/>
</dbReference>
<dbReference type="OrthoDB" id="6199084at2"/>
<reference evidence="2" key="1">
    <citation type="submission" date="2017-05" db="EMBL/GenBank/DDBJ databases">
        <authorList>
            <person name="Sung H."/>
        </authorList>
    </citation>
    <scope>NUCLEOTIDE SEQUENCE [LARGE SCALE GENOMIC DNA]</scope>
    <source>
        <strain evidence="2">AR23208</strain>
    </source>
</reference>
<dbReference type="Pfam" id="PF10604">
    <property type="entry name" value="Polyketide_cyc2"/>
    <property type="match status" value="1"/>
</dbReference>
<dbReference type="SUPFAM" id="SSF55961">
    <property type="entry name" value="Bet v1-like"/>
    <property type="match status" value="1"/>
</dbReference>
<dbReference type="InterPro" id="IPR019587">
    <property type="entry name" value="Polyketide_cyclase/dehydratase"/>
</dbReference>